<dbReference type="Gene3D" id="3.40.50.300">
    <property type="entry name" value="P-loop containing nucleotide triphosphate hydrolases"/>
    <property type="match status" value="1"/>
</dbReference>
<dbReference type="SMART" id="SM00382">
    <property type="entry name" value="AAA"/>
    <property type="match status" value="1"/>
</dbReference>
<feature type="domain" description="PAS" evidence="6">
    <location>
        <begin position="192"/>
        <end position="237"/>
    </location>
</feature>
<dbReference type="SUPFAM" id="SSF52540">
    <property type="entry name" value="P-loop containing nucleoside triphosphate hydrolases"/>
    <property type="match status" value="1"/>
</dbReference>
<dbReference type="Pfam" id="PF00989">
    <property type="entry name" value="PAS"/>
    <property type="match status" value="1"/>
</dbReference>
<dbReference type="InterPro" id="IPR027417">
    <property type="entry name" value="P-loop_NTPase"/>
</dbReference>
<dbReference type="InterPro" id="IPR009057">
    <property type="entry name" value="Homeodomain-like_sf"/>
</dbReference>
<dbReference type="Pfam" id="PF06506">
    <property type="entry name" value="PrpR_N"/>
    <property type="match status" value="1"/>
</dbReference>
<dbReference type="InterPro" id="IPR010524">
    <property type="entry name" value="Sig_transdc_resp-reg_PrpR_N"/>
</dbReference>
<dbReference type="InterPro" id="IPR003593">
    <property type="entry name" value="AAA+_ATPase"/>
</dbReference>
<dbReference type="CDD" id="cd00130">
    <property type="entry name" value="PAS"/>
    <property type="match status" value="1"/>
</dbReference>
<keyword evidence="8" id="KW-1185">Reference proteome</keyword>
<dbReference type="SMART" id="SM00091">
    <property type="entry name" value="PAS"/>
    <property type="match status" value="1"/>
</dbReference>
<dbReference type="PRINTS" id="PR01590">
    <property type="entry name" value="HTHFIS"/>
</dbReference>
<dbReference type="SUPFAM" id="SSF159800">
    <property type="entry name" value="PrpR receptor domain-like"/>
    <property type="match status" value="1"/>
</dbReference>
<dbReference type="GO" id="GO:0000156">
    <property type="term" value="F:phosphorelay response regulator activity"/>
    <property type="evidence" value="ECO:0007669"/>
    <property type="project" value="InterPro"/>
</dbReference>
<sequence length="642" mass="71594">MIRIACIAATTQMAATMEEVSKPYKTVTIIKVDDLHRVAEMVENLRDQGVEIVVTRGLLAETIKQVDRSLEIAEIPLTVLDVSRVLEASRIYSGVIGLCEKKTNEWIIREAEAHTGISVVFKNLIQYQEAERSLQQLHEAGVTVMIGKTVECQIASRIGMTPVPLEPGKEAISLALKMAVRIMRVKYAEAAKAEQFKTILDYAHEGIVAVDANGNITFFNPVAGRILGLQKEQVIGQPAARVIQNTGFPRVLQSGEPWMEGFQEVNNTTIITNRIPIFVNGKLEGAVATFQEVSQLQYLEQKARQQLSTRGHFARYSFSNVLGNSEAIQTCLAQAKKYAVVNSTILMIGETGTGKEIFAHAIHNASKRHDKPFVAVNCAVLPESLLESELFGYEEGAFTGASKGGKQGLFEIAHQGTIFLDEIPEMTPRVQSELLRVLEQHEVTRIGGNRVIPVNVRVIAATNQNLRKLVEKGLFREDLFHRLNVLRLDIPPLRSRKEDIPQLASSFLAEISRKHHGFSASFHPEAFKVFQRHDWSGNIRELKNTVERACVLYADRLIAAEQVKQAMVEIGDNEIEEKELQWAEIIKPLREKPPHQVDLKQAEEQAILQALEQAGGSKTKAAEALGIGRTTLWRKLQKMSRT</sequence>
<evidence type="ECO:0000256" key="1">
    <source>
        <dbReference type="ARBA" id="ARBA00022741"/>
    </source>
</evidence>
<dbReference type="PROSITE" id="PS00675">
    <property type="entry name" value="SIGMA54_INTERACT_1"/>
    <property type="match status" value="1"/>
</dbReference>
<dbReference type="InterPro" id="IPR025662">
    <property type="entry name" value="Sigma_54_int_dom_ATP-bd_1"/>
</dbReference>
<dbReference type="GO" id="GO:0005524">
    <property type="term" value="F:ATP binding"/>
    <property type="evidence" value="ECO:0007669"/>
    <property type="project" value="UniProtKB-KW"/>
</dbReference>
<dbReference type="Gene3D" id="3.40.50.10660">
    <property type="entry name" value="PrpR receptor domain-like"/>
    <property type="match status" value="1"/>
</dbReference>
<dbReference type="GO" id="GO:0043565">
    <property type="term" value="F:sequence-specific DNA binding"/>
    <property type="evidence" value="ECO:0007669"/>
    <property type="project" value="InterPro"/>
</dbReference>
<dbReference type="Gene3D" id="1.10.8.60">
    <property type="match status" value="1"/>
</dbReference>
<dbReference type="Gene3D" id="3.40.50.2300">
    <property type="match status" value="1"/>
</dbReference>
<dbReference type="EMBL" id="FXUF01000005">
    <property type="protein sequence ID" value="SMP53797.1"/>
    <property type="molecule type" value="Genomic_DNA"/>
</dbReference>
<dbReference type="PROSITE" id="PS50045">
    <property type="entry name" value="SIGMA54_INTERACT_4"/>
    <property type="match status" value="1"/>
</dbReference>
<organism evidence="7 8">
    <name type="scientific">Anoxynatronum buryatiense</name>
    <dbReference type="NCBI Taxonomy" id="489973"/>
    <lineage>
        <taxon>Bacteria</taxon>
        <taxon>Bacillati</taxon>
        <taxon>Bacillota</taxon>
        <taxon>Clostridia</taxon>
        <taxon>Eubacteriales</taxon>
        <taxon>Clostridiaceae</taxon>
        <taxon>Anoxynatronum</taxon>
    </lineage>
</organism>
<dbReference type="Gene3D" id="1.10.10.60">
    <property type="entry name" value="Homeodomain-like"/>
    <property type="match status" value="1"/>
</dbReference>
<dbReference type="SUPFAM" id="SSF55785">
    <property type="entry name" value="PYP-like sensor domain (PAS domain)"/>
    <property type="match status" value="1"/>
</dbReference>
<comment type="caution">
    <text evidence="7">The sequence shown here is derived from an EMBL/GenBank/DDBJ whole genome shotgun (WGS) entry which is preliminary data.</text>
</comment>
<dbReference type="InterPro" id="IPR035965">
    <property type="entry name" value="PAS-like_dom_sf"/>
</dbReference>
<dbReference type="GO" id="GO:0006355">
    <property type="term" value="P:regulation of DNA-templated transcription"/>
    <property type="evidence" value="ECO:0007669"/>
    <property type="project" value="InterPro"/>
</dbReference>
<reference evidence="7" key="1">
    <citation type="submission" date="2017-05" db="EMBL/GenBank/DDBJ databases">
        <authorList>
            <person name="Varghese N."/>
            <person name="Submissions S."/>
        </authorList>
    </citation>
    <scope>NUCLEOTIDE SEQUENCE</scope>
    <source>
        <strain evidence="7">Su22</strain>
    </source>
</reference>
<dbReference type="AlphaFoldDB" id="A0AA46AIW0"/>
<dbReference type="FunFam" id="3.40.50.300:FF:000006">
    <property type="entry name" value="DNA-binding transcriptional regulator NtrC"/>
    <property type="match status" value="1"/>
</dbReference>
<dbReference type="InterPro" id="IPR002078">
    <property type="entry name" value="Sigma_54_int"/>
</dbReference>
<name>A0AA46AIW0_9CLOT</name>
<feature type="domain" description="Sigma-54 factor interaction" evidence="5">
    <location>
        <begin position="321"/>
        <end position="551"/>
    </location>
</feature>
<dbReference type="InterPro" id="IPR058031">
    <property type="entry name" value="AAA_lid_NorR"/>
</dbReference>
<dbReference type="RefSeq" id="WP_283408982.1">
    <property type="nucleotide sequence ID" value="NZ_FXUF01000005.1"/>
</dbReference>
<evidence type="ECO:0000313" key="7">
    <source>
        <dbReference type="EMBL" id="SMP53797.1"/>
    </source>
</evidence>
<dbReference type="InterPro" id="IPR013767">
    <property type="entry name" value="PAS_fold"/>
</dbReference>
<gene>
    <name evidence="7" type="ORF">SAMN06296020_10551</name>
</gene>
<keyword evidence="3" id="KW-0805">Transcription regulation</keyword>
<evidence type="ECO:0000256" key="4">
    <source>
        <dbReference type="ARBA" id="ARBA00023163"/>
    </source>
</evidence>
<evidence type="ECO:0000313" key="8">
    <source>
        <dbReference type="Proteomes" id="UP001158066"/>
    </source>
</evidence>
<protein>
    <submittedName>
        <fullName evidence="7">PAS domain S-box-containing protein</fullName>
    </submittedName>
</protein>
<dbReference type="InterPro" id="IPR000014">
    <property type="entry name" value="PAS"/>
</dbReference>
<evidence type="ECO:0000259" key="5">
    <source>
        <dbReference type="PROSITE" id="PS50045"/>
    </source>
</evidence>
<dbReference type="NCBIfam" id="TIGR00229">
    <property type="entry name" value="sensory_box"/>
    <property type="match status" value="1"/>
</dbReference>
<keyword evidence="2" id="KW-0067">ATP-binding</keyword>
<keyword evidence="1" id="KW-0547">Nucleotide-binding</keyword>
<dbReference type="SUPFAM" id="SSF46689">
    <property type="entry name" value="Homeodomain-like"/>
    <property type="match status" value="1"/>
</dbReference>
<dbReference type="CDD" id="cd00009">
    <property type="entry name" value="AAA"/>
    <property type="match status" value="1"/>
</dbReference>
<accession>A0AA46AIW0</accession>
<dbReference type="Pfam" id="PF25601">
    <property type="entry name" value="AAA_lid_14"/>
    <property type="match status" value="1"/>
</dbReference>
<evidence type="ECO:0000256" key="3">
    <source>
        <dbReference type="ARBA" id="ARBA00023015"/>
    </source>
</evidence>
<evidence type="ECO:0000259" key="6">
    <source>
        <dbReference type="PROSITE" id="PS50112"/>
    </source>
</evidence>
<dbReference type="Proteomes" id="UP001158066">
    <property type="component" value="Unassembled WGS sequence"/>
</dbReference>
<dbReference type="InterPro" id="IPR002197">
    <property type="entry name" value="HTH_Fis"/>
</dbReference>
<keyword evidence="4" id="KW-0804">Transcription</keyword>
<proteinExistence type="predicted"/>
<dbReference type="PROSITE" id="PS50112">
    <property type="entry name" value="PAS"/>
    <property type="match status" value="1"/>
</dbReference>
<dbReference type="Pfam" id="PF02954">
    <property type="entry name" value="HTH_8"/>
    <property type="match status" value="1"/>
</dbReference>
<dbReference type="PANTHER" id="PTHR32071">
    <property type="entry name" value="TRANSCRIPTIONAL REGULATORY PROTEIN"/>
    <property type="match status" value="1"/>
</dbReference>
<dbReference type="Pfam" id="PF00158">
    <property type="entry name" value="Sigma54_activat"/>
    <property type="match status" value="1"/>
</dbReference>
<dbReference type="Gene3D" id="3.30.450.20">
    <property type="entry name" value="PAS domain"/>
    <property type="match status" value="1"/>
</dbReference>
<evidence type="ECO:0000256" key="2">
    <source>
        <dbReference type="ARBA" id="ARBA00022840"/>
    </source>
</evidence>